<gene>
    <name evidence="1" type="primary">b635L</name>
    <name evidence="1" type="ORF">NY2A_b635L</name>
</gene>
<dbReference type="KEGG" id="vg:5658740"/>
<evidence type="ECO:0000313" key="2">
    <source>
        <dbReference type="Proteomes" id="UP000202419"/>
    </source>
</evidence>
<dbReference type="GeneID" id="5658740"/>
<dbReference type="RefSeq" id="YP_001497831.1">
    <property type="nucleotide sequence ID" value="NC_009898.1"/>
</dbReference>
<name>A7IXG0_PBCVN</name>
<reference evidence="1 2" key="1">
    <citation type="journal article" date="2007" name="Virology">
        <title>Sequence and annotation of the 369-kb NY-2A and the 345-kb AR158 viruses that infect Chlorella NC64A.</title>
        <authorList>
            <person name="Fitzgerald L.A."/>
            <person name="Graves M.V."/>
            <person name="Li X."/>
            <person name="Feldblyum T."/>
            <person name="Nierman W.C."/>
            <person name="Van Etten J.L."/>
        </authorList>
    </citation>
    <scope>NUCLEOTIDE SEQUENCE [LARGE SCALE GENOMIC DNA]</scope>
    <source>
        <strain evidence="1 2">NY-2A</strain>
    </source>
</reference>
<accession>A7IXG0</accession>
<dbReference type="EMBL" id="DQ491002">
    <property type="protein sequence ID" value="ABT15034.1"/>
    <property type="molecule type" value="Genomic_DNA"/>
</dbReference>
<sequence length="77" mass="9377">MLSITLFVKLFYEVMSKYINRSSFSKNFRNNRSCMIFLFFSRNELFLDRIFLFRFCPLDDVVNIEETIIGCARSRRR</sequence>
<dbReference type="Proteomes" id="UP000202419">
    <property type="component" value="Segment"/>
</dbReference>
<protein>
    <submittedName>
        <fullName evidence="1">Uncharacterized protein b635L</fullName>
    </submittedName>
</protein>
<organism evidence="1 2">
    <name type="scientific">Paramecium bursaria Chlorella virus NY2A</name>
    <name type="common">PBCV-NY2A</name>
    <dbReference type="NCBI Taxonomy" id="46021"/>
    <lineage>
        <taxon>Viruses</taxon>
        <taxon>Varidnaviria</taxon>
        <taxon>Bamfordvirae</taxon>
        <taxon>Nucleocytoviricota</taxon>
        <taxon>Megaviricetes</taxon>
        <taxon>Algavirales</taxon>
        <taxon>Phycodnaviridae</taxon>
        <taxon>Chlorovirus</taxon>
        <taxon>Chlorovirus americanus</taxon>
    </lineage>
</organism>
<keyword evidence="2" id="KW-1185">Reference proteome</keyword>
<evidence type="ECO:0000313" key="1">
    <source>
        <dbReference type="EMBL" id="ABT15034.1"/>
    </source>
</evidence>
<organismHost>
    <name type="scientific">Chlorella</name>
    <dbReference type="NCBI Taxonomy" id="3071"/>
</organismHost>
<proteinExistence type="predicted"/>